<dbReference type="EMBL" id="JACHIR010000001">
    <property type="protein sequence ID" value="MBB5889429.1"/>
    <property type="molecule type" value="Genomic_DNA"/>
</dbReference>
<accession>A0A7W9KCS4</accession>
<comment type="pathway">
    <text evidence="1">Antibiotic biosynthesis.</text>
</comment>
<proteinExistence type="inferred from homology"/>
<evidence type="ECO:0000256" key="2">
    <source>
        <dbReference type="ARBA" id="ARBA00023194"/>
    </source>
</evidence>
<evidence type="ECO:0000313" key="6">
    <source>
        <dbReference type="Proteomes" id="UP000585638"/>
    </source>
</evidence>
<dbReference type="Pfam" id="PF03171">
    <property type="entry name" value="2OG-FeII_Oxy"/>
    <property type="match status" value="1"/>
</dbReference>
<dbReference type="Proteomes" id="UP000585638">
    <property type="component" value="Unassembled WGS sequence"/>
</dbReference>
<evidence type="ECO:0000259" key="4">
    <source>
        <dbReference type="PROSITE" id="PS51471"/>
    </source>
</evidence>
<name>A0A7W9KCS4_9PSEU</name>
<dbReference type="InterPro" id="IPR050231">
    <property type="entry name" value="Iron_ascorbate_oxido_reductase"/>
</dbReference>
<dbReference type="InterPro" id="IPR027443">
    <property type="entry name" value="IPNS-like_sf"/>
</dbReference>
<keyword evidence="2" id="KW-0045">Antibiotic biosynthesis</keyword>
<keyword evidence="3" id="KW-0479">Metal-binding</keyword>
<evidence type="ECO:0000256" key="1">
    <source>
        <dbReference type="ARBA" id="ARBA00004792"/>
    </source>
</evidence>
<dbReference type="PROSITE" id="PS51471">
    <property type="entry name" value="FE2OG_OXY"/>
    <property type="match status" value="1"/>
</dbReference>
<keyword evidence="6" id="KW-1185">Reference proteome</keyword>
<organism evidence="5 6">
    <name type="scientific">Kutzneria kofuensis</name>
    <dbReference type="NCBI Taxonomy" id="103725"/>
    <lineage>
        <taxon>Bacteria</taxon>
        <taxon>Bacillati</taxon>
        <taxon>Actinomycetota</taxon>
        <taxon>Actinomycetes</taxon>
        <taxon>Pseudonocardiales</taxon>
        <taxon>Pseudonocardiaceae</taxon>
        <taxon>Kutzneria</taxon>
    </lineage>
</organism>
<keyword evidence="3" id="KW-0560">Oxidoreductase</keyword>
<dbReference type="AlphaFoldDB" id="A0A7W9KCS4"/>
<feature type="domain" description="Fe2OG dioxygenase" evidence="4">
    <location>
        <begin position="167"/>
        <end position="288"/>
    </location>
</feature>
<keyword evidence="3" id="KW-0408">Iron</keyword>
<evidence type="ECO:0000313" key="5">
    <source>
        <dbReference type="EMBL" id="MBB5889429.1"/>
    </source>
</evidence>
<reference evidence="5 6" key="1">
    <citation type="submission" date="2020-08" db="EMBL/GenBank/DDBJ databases">
        <title>Sequencing the genomes of 1000 actinobacteria strains.</title>
        <authorList>
            <person name="Klenk H.-P."/>
        </authorList>
    </citation>
    <scope>NUCLEOTIDE SEQUENCE [LARGE SCALE GENOMIC DNA]</scope>
    <source>
        <strain evidence="5 6">DSM 43851</strain>
    </source>
</reference>
<dbReference type="Gene3D" id="2.60.120.330">
    <property type="entry name" value="B-lactam Antibiotic, Isopenicillin N Synthase, Chain"/>
    <property type="match status" value="1"/>
</dbReference>
<comment type="caution">
    <text evidence="5">The sequence shown here is derived from an EMBL/GenBank/DDBJ whole genome shotgun (WGS) entry which is preliminary data.</text>
</comment>
<sequence>MTTLRTFQLPAEVTGSIWDIALGVELVRTWQSDGILQVATGSVANAVSAAALRESRRFFARPLPDKAALVSDLTYAGYVASGEEVTAGEQDFSEIFTVCKDVPVTDPRVRAGWPCHGPVPWPDPVYRDVMTALMSQFGLIGDKILKLTALGLGLADMNALTTLATDGWHHMRVLRFPARSEASTRGIGAHTDYGMLVIATQDEVGNGLFVRPPVPGEKRPRNWLDHESSAGAFENEEPWRLVDPVPGTFTVFPGDILQFLTSGELLSTPHKVKLADRERYSVAYFHEPDFPAALRPLAGGEPEEVIHYGSHFTSMFMRCYPERVTTRRILAEDRLEILARMRESVPASRA</sequence>
<protein>
    <submittedName>
        <fullName evidence="5">Isopenicillin N synthase-like dioxygenase</fullName>
    </submittedName>
</protein>
<gene>
    <name evidence="5" type="ORF">BJ998_000625</name>
</gene>
<dbReference type="GO" id="GO:0051213">
    <property type="term" value="F:dioxygenase activity"/>
    <property type="evidence" value="ECO:0007669"/>
    <property type="project" value="UniProtKB-KW"/>
</dbReference>
<dbReference type="InterPro" id="IPR044861">
    <property type="entry name" value="IPNS-like_FE2OG_OXY"/>
</dbReference>
<dbReference type="PANTHER" id="PTHR47990">
    <property type="entry name" value="2-OXOGLUTARATE (2OG) AND FE(II)-DEPENDENT OXYGENASE SUPERFAMILY PROTEIN-RELATED"/>
    <property type="match status" value="1"/>
</dbReference>
<dbReference type="Pfam" id="PF14226">
    <property type="entry name" value="DIOX_N"/>
    <property type="match status" value="1"/>
</dbReference>
<dbReference type="InterPro" id="IPR005123">
    <property type="entry name" value="Oxoglu/Fe-dep_dioxygenase_dom"/>
</dbReference>
<evidence type="ECO:0000256" key="3">
    <source>
        <dbReference type="RuleBase" id="RU003682"/>
    </source>
</evidence>
<keyword evidence="5" id="KW-0223">Dioxygenase</keyword>
<dbReference type="SUPFAM" id="SSF51197">
    <property type="entry name" value="Clavaminate synthase-like"/>
    <property type="match status" value="1"/>
</dbReference>
<dbReference type="GO" id="GO:0017000">
    <property type="term" value="P:antibiotic biosynthetic process"/>
    <property type="evidence" value="ECO:0007669"/>
    <property type="project" value="UniProtKB-KW"/>
</dbReference>
<dbReference type="InterPro" id="IPR026992">
    <property type="entry name" value="DIOX_N"/>
</dbReference>
<dbReference type="RefSeq" id="WP_184858281.1">
    <property type="nucleotide sequence ID" value="NZ_JACHIR010000001.1"/>
</dbReference>
<comment type="similarity">
    <text evidence="3">Belongs to the iron/ascorbate-dependent oxidoreductase family.</text>
</comment>
<dbReference type="GO" id="GO:0046872">
    <property type="term" value="F:metal ion binding"/>
    <property type="evidence" value="ECO:0007669"/>
    <property type="project" value="UniProtKB-KW"/>
</dbReference>